<reference evidence="7" key="1">
    <citation type="submission" date="2006-10" db="EMBL/GenBank/DDBJ databases">
        <authorList>
            <person name="Amadeo P."/>
            <person name="Zhao Q."/>
            <person name="Wortman J."/>
            <person name="Fraser-Liggett C."/>
            <person name="Carlton J."/>
        </authorList>
    </citation>
    <scope>NUCLEOTIDE SEQUENCE</scope>
    <source>
        <strain evidence="7">G3</strain>
    </source>
</reference>
<evidence type="ECO:0000256" key="1">
    <source>
        <dbReference type="ARBA" id="ARBA00012513"/>
    </source>
</evidence>
<evidence type="ECO:0000259" key="6">
    <source>
        <dbReference type="PROSITE" id="PS50011"/>
    </source>
</evidence>
<gene>
    <name evidence="7" type="ORF">TVAG_433040</name>
</gene>
<dbReference type="VEuPathDB" id="TrichDB:TVAG_433040"/>
<dbReference type="GO" id="GO:0007165">
    <property type="term" value="P:signal transduction"/>
    <property type="evidence" value="ECO:0000318"/>
    <property type="project" value="GO_Central"/>
</dbReference>
<dbReference type="SMR" id="A2DIU5"/>
<dbReference type="InterPro" id="IPR000719">
    <property type="entry name" value="Prot_kinase_dom"/>
</dbReference>
<evidence type="ECO:0000256" key="3">
    <source>
        <dbReference type="ARBA" id="ARBA00022840"/>
    </source>
</evidence>
<dbReference type="FunFam" id="1.10.510.10:FF:000886">
    <property type="entry name" value="CK1 family protein kinase"/>
    <property type="match status" value="1"/>
</dbReference>
<reference evidence="7" key="2">
    <citation type="journal article" date="2007" name="Science">
        <title>Draft genome sequence of the sexually transmitted pathogen Trichomonas vaginalis.</title>
        <authorList>
            <person name="Carlton J.M."/>
            <person name="Hirt R.P."/>
            <person name="Silva J.C."/>
            <person name="Delcher A.L."/>
            <person name="Schatz M."/>
            <person name="Zhao Q."/>
            <person name="Wortman J.R."/>
            <person name="Bidwell S.L."/>
            <person name="Alsmark U.C.M."/>
            <person name="Besteiro S."/>
            <person name="Sicheritz-Ponten T."/>
            <person name="Noel C.J."/>
            <person name="Dacks J.B."/>
            <person name="Foster P.G."/>
            <person name="Simillion C."/>
            <person name="Van de Peer Y."/>
            <person name="Miranda-Saavedra D."/>
            <person name="Barton G.J."/>
            <person name="Westrop G.D."/>
            <person name="Mueller S."/>
            <person name="Dessi D."/>
            <person name="Fiori P.L."/>
            <person name="Ren Q."/>
            <person name="Paulsen I."/>
            <person name="Zhang H."/>
            <person name="Bastida-Corcuera F.D."/>
            <person name="Simoes-Barbosa A."/>
            <person name="Brown M.T."/>
            <person name="Hayes R.D."/>
            <person name="Mukherjee M."/>
            <person name="Okumura C.Y."/>
            <person name="Schneider R."/>
            <person name="Smith A.J."/>
            <person name="Vanacova S."/>
            <person name="Villalvazo M."/>
            <person name="Haas B.J."/>
            <person name="Pertea M."/>
            <person name="Feldblyum T.V."/>
            <person name="Utterback T.R."/>
            <person name="Shu C.L."/>
            <person name="Osoegawa K."/>
            <person name="de Jong P.J."/>
            <person name="Hrdy I."/>
            <person name="Horvathova L."/>
            <person name="Zubacova Z."/>
            <person name="Dolezal P."/>
            <person name="Malik S.B."/>
            <person name="Logsdon J.M. Jr."/>
            <person name="Henze K."/>
            <person name="Gupta A."/>
            <person name="Wang C.C."/>
            <person name="Dunne R.L."/>
            <person name="Upcroft J.A."/>
            <person name="Upcroft P."/>
            <person name="White O."/>
            <person name="Salzberg S.L."/>
            <person name="Tang P."/>
            <person name="Chiu C.-H."/>
            <person name="Lee Y.-S."/>
            <person name="Embley T.M."/>
            <person name="Coombs G.H."/>
            <person name="Mottram J.C."/>
            <person name="Tachezy J."/>
            <person name="Fraser-Liggett C.M."/>
            <person name="Johnson P.J."/>
        </authorList>
    </citation>
    <scope>NUCLEOTIDE SEQUENCE [LARGE SCALE GENOMIC DNA]</scope>
    <source>
        <strain evidence="7">G3</strain>
    </source>
</reference>
<keyword evidence="7" id="KW-0808">Transferase</keyword>
<keyword evidence="8" id="KW-1185">Reference proteome</keyword>
<evidence type="ECO:0000256" key="4">
    <source>
        <dbReference type="PROSITE-ProRule" id="PRU10141"/>
    </source>
</evidence>
<keyword evidence="5" id="KW-0723">Serine/threonine-protein kinase</keyword>
<dbReference type="InParanoid" id="A2DIU5"/>
<dbReference type="VEuPathDB" id="TrichDB:TVAGG3_0562100"/>
<dbReference type="Gene3D" id="1.10.510.10">
    <property type="entry name" value="Transferase(Phosphotransferase) domain 1"/>
    <property type="match status" value="1"/>
</dbReference>
<dbReference type="InterPro" id="IPR050235">
    <property type="entry name" value="CK1_Ser-Thr_kinase"/>
</dbReference>
<dbReference type="KEGG" id="tva:5465237"/>
<dbReference type="SMART" id="SM00220">
    <property type="entry name" value="S_TKc"/>
    <property type="match status" value="1"/>
</dbReference>
<evidence type="ECO:0000313" key="8">
    <source>
        <dbReference type="Proteomes" id="UP000001542"/>
    </source>
</evidence>
<evidence type="ECO:0000256" key="2">
    <source>
        <dbReference type="ARBA" id="ARBA00022741"/>
    </source>
</evidence>
<dbReference type="GO" id="GO:0004674">
    <property type="term" value="F:protein serine/threonine kinase activity"/>
    <property type="evidence" value="ECO:0000318"/>
    <property type="project" value="GO_Central"/>
</dbReference>
<dbReference type="GO" id="GO:0005737">
    <property type="term" value="C:cytoplasm"/>
    <property type="evidence" value="ECO:0000318"/>
    <property type="project" value="GO_Central"/>
</dbReference>
<dbReference type="GO" id="GO:0005634">
    <property type="term" value="C:nucleus"/>
    <property type="evidence" value="ECO:0000318"/>
    <property type="project" value="GO_Central"/>
</dbReference>
<dbReference type="PROSITE" id="PS00108">
    <property type="entry name" value="PROTEIN_KINASE_ST"/>
    <property type="match status" value="1"/>
</dbReference>
<dbReference type="PROSITE" id="PS00107">
    <property type="entry name" value="PROTEIN_KINASE_ATP"/>
    <property type="match status" value="1"/>
</dbReference>
<dbReference type="SUPFAM" id="SSF56112">
    <property type="entry name" value="Protein kinase-like (PK-like)"/>
    <property type="match status" value="1"/>
</dbReference>
<dbReference type="InterPro" id="IPR011009">
    <property type="entry name" value="Kinase-like_dom_sf"/>
</dbReference>
<keyword evidence="3 4" id="KW-0067">ATP-binding</keyword>
<dbReference type="STRING" id="5722.A2DIU5"/>
<sequence length="348" mass="39055">MKSGSRILSYIVGNKIGHGAFGEIYSAIDERTGILWALKTEQNSASKKTLAFEFQIIAQVQSSPHFPRLGVFGQGRDFSFFSMELLGPSLSNIVKRIPNHKLSLSTSVRSAYHILKCIESLHIFGIVHRDIKPGNILTREGTDHPLCLIDFGLSRVYVNPQTGQHLLPRARVGFRGTKAYASRHAHFGEDLSRRDDLISWFYLSLELIVGYLPWRGINDKATILALKDNFDVGQTISPFAPELFEIWRHISSLGFTDTPNYALMYNSLKRILTRIGAKLDDPFEWADMLHEARKTVTQPLENLIGGPDATRIDRVELVDDNLEARLLGPNVTVQPPFSHMSDSSSCCC</sequence>
<dbReference type="GO" id="GO:0005524">
    <property type="term" value="F:ATP binding"/>
    <property type="evidence" value="ECO:0007669"/>
    <property type="project" value="UniProtKB-UniRule"/>
</dbReference>
<dbReference type="InterPro" id="IPR017441">
    <property type="entry name" value="Protein_kinase_ATP_BS"/>
</dbReference>
<dbReference type="AlphaFoldDB" id="A2DIU5"/>
<dbReference type="eggNOG" id="KOG1164">
    <property type="taxonomic scope" value="Eukaryota"/>
</dbReference>
<keyword evidence="7" id="KW-0418">Kinase</keyword>
<dbReference type="Proteomes" id="UP000001542">
    <property type="component" value="Unassembled WGS sequence"/>
</dbReference>
<dbReference type="InterPro" id="IPR008271">
    <property type="entry name" value="Ser/Thr_kinase_AS"/>
</dbReference>
<evidence type="ECO:0000256" key="5">
    <source>
        <dbReference type="RuleBase" id="RU000304"/>
    </source>
</evidence>
<dbReference type="OrthoDB" id="5979581at2759"/>
<dbReference type="RefSeq" id="XP_001580694.1">
    <property type="nucleotide sequence ID" value="XM_001580644.1"/>
</dbReference>
<dbReference type="PROSITE" id="PS50011">
    <property type="entry name" value="PROTEIN_KINASE_DOM"/>
    <property type="match status" value="1"/>
</dbReference>
<comment type="similarity">
    <text evidence="5">Belongs to the protein kinase superfamily.</text>
</comment>
<feature type="binding site" evidence="4">
    <location>
        <position position="39"/>
    </location>
    <ligand>
        <name>ATP</name>
        <dbReference type="ChEBI" id="CHEBI:30616"/>
    </ligand>
</feature>
<accession>A2DIU5</accession>
<dbReference type="EC" id="2.7.11.1" evidence="1"/>
<evidence type="ECO:0000313" key="7">
    <source>
        <dbReference type="EMBL" id="EAY19708.1"/>
    </source>
</evidence>
<organism evidence="7 8">
    <name type="scientific">Trichomonas vaginalis (strain ATCC PRA-98 / G3)</name>
    <dbReference type="NCBI Taxonomy" id="412133"/>
    <lineage>
        <taxon>Eukaryota</taxon>
        <taxon>Metamonada</taxon>
        <taxon>Parabasalia</taxon>
        <taxon>Trichomonadida</taxon>
        <taxon>Trichomonadidae</taxon>
        <taxon>Trichomonas</taxon>
    </lineage>
</organism>
<protein>
    <recommendedName>
        <fullName evidence="1">non-specific serine/threonine protein kinase</fullName>
        <ecNumber evidence="1">2.7.11.1</ecNumber>
    </recommendedName>
</protein>
<proteinExistence type="inferred from homology"/>
<keyword evidence="2 4" id="KW-0547">Nucleotide-binding</keyword>
<dbReference type="Pfam" id="PF00069">
    <property type="entry name" value="Pkinase"/>
    <property type="match status" value="1"/>
</dbReference>
<dbReference type="EMBL" id="DS113205">
    <property type="protein sequence ID" value="EAY19708.1"/>
    <property type="molecule type" value="Genomic_DNA"/>
</dbReference>
<feature type="domain" description="Protein kinase" evidence="6">
    <location>
        <begin position="10"/>
        <end position="284"/>
    </location>
</feature>
<dbReference type="PANTHER" id="PTHR11909">
    <property type="entry name" value="CASEIN KINASE-RELATED"/>
    <property type="match status" value="1"/>
</dbReference>
<name>A2DIU5_TRIV3</name>